<evidence type="ECO:0000313" key="1">
    <source>
        <dbReference type="EMBL" id="ERI86597.1"/>
    </source>
</evidence>
<dbReference type="PATRIC" id="fig|1321819.3.peg.766"/>
<organism evidence="1 2">
    <name type="scientific">Bacteroides pyogenes F0041</name>
    <dbReference type="NCBI Taxonomy" id="1321819"/>
    <lineage>
        <taxon>Bacteria</taxon>
        <taxon>Pseudomonadati</taxon>
        <taxon>Bacteroidota</taxon>
        <taxon>Bacteroidia</taxon>
        <taxon>Bacteroidales</taxon>
        <taxon>Bacteroidaceae</taxon>
        <taxon>Bacteroides</taxon>
    </lineage>
</organism>
<evidence type="ECO:0000313" key="2">
    <source>
        <dbReference type="Proteomes" id="UP000016496"/>
    </source>
</evidence>
<dbReference type="Proteomes" id="UP000016496">
    <property type="component" value="Unassembled WGS sequence"/>
</dbReference>
<dbReference type="InterPro" id="IPR008979">
    <property type="entry name" value="Galactose-bd-like_sf"/>
</dbReference>
<dbReference type="EMBL" id="AWSV01000052">
    <property type="protein sequence ID" value="ERI86597.1"/>
    <property type="molecule type" value="Genomic_DNA"/>
</dbReference>
<reference evidence="1 2" key="1">
    <citation type="submission" date="2013-08" db="EMBL/GenBank/DDBJ databases">
        <authorList>
            <person name="Weinstock G."/>
            <person name="Sodergren E."/>
            <person name="Wylie T."/>
            <person name="Fulton L."/>
            <person name="Fulton R."/>
            <person name="Fronick C."/>
            <person name="O'Laughlin M."/>
            <person name="Godfrey J."/>
            <person name="Miner T."/>
            <person name="Herter B."/>
            <person name="Appelbaum E."/>
            <person name="Cordes M."/>
            <person name="Lek S."/>
            <person name="Wollam A."/>
            <person name="Pepin K.H."/>
            <person name="Palsikar V.B."/>
            <person name="Mitreva M."/>
            <person name="Wilson R.K."/>
        </authorList>
    </citation>
    <scope>NUCLEOTIDE SEQUENCE [LARGE SCALE GENOMIC DNA]</scope>
    <source>
        <strain evidence="1 2">F0041</strain>
    </source>
</reference>
<dbReference type="Gene3D" id="2.60.120.260">
    <property type="entry name" value="Galactose-binding domain-like"/>
    <property type="match status" value="1"/>
</dbReference>
<proteinExistence type="predicted"/>
<dbReference type="HOGENOM" id="CLU_1575382_0_0_10"/>
<evidence type="ECO:0008006" key="3">
    <source>
        <dbReference type="Google" id="ProtNLM"/>
    </source>
</evidence>
<dbReference type="SUPFAM" id="SSF49785">
    <property type="entry name" value="Galactose-binding domain-like"/>
    <property type="match status" value="1"/>
</dbReference>
<sequence length="169" mass="18954">MVNCKDLGILEERIEYTVEPHCVAIWTLKADRRVETSLYEAEQAYLPCYNDLGMNPKQVRYAVSSNCSGGIKVAYLGGRPENYAQWKDVYSDKGGEYKMAVAYCAERDCRLEVTVNGKKRVVSVKSSGGKDRVASIVLPIELKAGYNDIRMGNAYSWAPDIDCFTLTKE</sequence>
<comment type="caution">
    <text evidence="1">The sequence shown here is derived from an EMBL/GenBank/DDBJ whole genome shotgun (WGS) entry which is preliminary data.</text>
</comment>
<accession>U2DY24</accession>
<dbReference type="CDD" id="cd04081">
    <property type="entry name" value="CBM35_galactosidase-like"/>
    <property type="match status" value="1"/>
</dbReference>
<protein>
    <recommendedName>
        <fullName evidence="3">Glycosyl hydrolase family 98 putative carbohydrate-binding module domain-containing protein</fullName>
    </recommendedName>
</protein>
<name>U2DY24_9BACE</name>
<gene>
    <name evidence="1" type="ORF">HMPREF1981_00828</name>
</gene>
<dbReference type="AlphaFoldDB" id="U2DY24"/>